<dbReference type="Proteomes" id="UP000001055">
    <property type="component" value="Unassembled WGS sequence"/>
</dbReference>
<dbReference type="InParanoid" id="Q0ULX2"/>
<organism evidence="2 3">
    <name type="scientific">Phaeosphaeria nodorum (strain SN15 / ATCC MYA-4574 / FGSC 10173)</name>
    <name type="common">Glume blotch fungus</name>
    <name type="synonym">Parastagonospora nodorum</name>
    <dbReference type="NCBI Taxonomy" id="321614"/>
    <lineage>
        <taxon>Eukaryota</taxon>
        <taxon>Fungi</taxon>
        <taxon>Dikarya</taxon>
        <taxon>Ascomycota</taxon>
        <taxon>Pezizomycotina</taxon>
        <taxon>Dothideomycetes</taxon>
        <taxon>Pleosporomycetidae</taxon>
        <taxon>Pleosporales</taxon>
        <taxon>Pleosporineae</taxon>
        <taxon>Phaeosphaeriaceae</taxon>
        <taxon>Parastagonospora</taxon>
    </lineage>
</organism>
<dbReference type="RefSeq" id="XP_001797588.1">
    <property type="nucleotide sequence ID" value="XM_001797536.1"/>
</dbReference>
<accession>Q0ULX2</accession>
<dbReference type="KEGG" id="pno:SNOG_07242"/>
<feature type="chain" id="PRO_5004178151" evidence="1">
    <location>
        <begin position="21"/>
        <end position="41"/>
    </location>
</feature>
<gene>
    <name evidence="2" type="ORF">SNOG_07242</name>
</gene>
<evidence type="ECO:0000313" key="3">
    <source>
        <dbReference type="Proteomes" id="UP000001055"/>
    </source>
</evidence>
<dbReference type="HOGENOM" id="CLU_3279691_0_0_1"/>
<reference evidence="3" key="1">
    <citation type="journal article" date="2007" name="Plant Cell">
        <title>Dothideomycete-plant interactions illuminated by genome sequencing and EST analysis of the wheat pathogen Stagonospora nodorum.</title>
        <authorList>
            <person name="Hane J.K."/>
            <person name="Lowe R.G."/>
            <person name="Solomon P.S."/>
            <person name="Tan K.C."/>
            <person name="Schoch C.L."/>
            <person name="Spatafora J.W."/>
            <person name="Crous P.W."/>
            <person name="Kodira C."/>
            <person name="Birren B.W."/>
            <person name="Galagan J.E."/>
            <person name="Torriani S.F."/>
            <person name="McDonald B.A."/>
            <person name="Oliver R.P."/>
        </authorList>
    </citation>
    <scope>NUCLEOTIDE SEQUENCE [LARGE SCALE GENOMIC DNA]</scope>
    <source>
        <strain evidence="3">SN15 / ATCC MYA-4574 / FGSC 10173</strain>
    </source>
</reference>
<evidence type="ECO:0000313" key="2">
    <source>
        <dbReference type="EMBL" id="EAT85893.1"/>
    </source>
</evidence>
<sequence>MRFPTISVLPFFLTLTFAKAAVTGDFEAATIFKGCDCTMYK</sequence>
<dbReference type="GeneID" id="5974478"/>
<dbReference type="AlphaFoldDB" id="Q0ULX2"/>
<proteinExistence type="predicted"/>
<keyword evidence="1" id="KW-0732">Signal</keyword>
<feature type="signal peptide" evidence="1">
    <location>
        <begin position="1"/>
        <end position="20"/>
    </location>
</feature>
<evidence type="ECO:0000256" key="1">
    <source>
        <dbReference type="SAM" id="SignalP"/>
    </source>
</evidence>
<name>Q0ULX2_PHANO</name>
<protein>
    <submittedName>
        <fullName evidence="2">Uncharacterized protein</fullName>
    </submittedName>
</protein>
<dbReference type="EMBL" id="CH445334">
    <property type="protein sequence ID" value="EAT85893.1"/>
    <property type="molecule type" value="Genomic_DNA"/>
</dbReference>